<evidence type="ECO:0000256" key="2">
    <source>
        <dbReference type="ARBA" id="ARBA00023054"/>
    </source>
</evidence>
<feature type="domain" description="Multidrug resistance protein MdtA-like barrel-sandwich hybrid" evidence="5">
    <location>
        <begin position="87"/>
        <end position="370"/>
    </location>
</feature>
<dbReference type="Gene3D" id="2.40.420.20">
    <property type="match status" value="1"/>
</dbReference>
<feature type="chain" id="PRO_5003146883" description="Multidrug resistance protein MdtA-like barrel-sandwich hybrid domain-containing protein" evidence="4">
    <location>
        <begin position="23"/>
        <end position="530"/>
    </location>
</feature>
<sequence>MQRHIILSMCLAGVLLAGCARSTPVPVATTAPATAAPTVGFVEPTTEPSPTPIPRPTYTVQRGTIEDILRFTGQVSAVQYPMTFTQDGIIEKIFVRPGQIIKQGDLIAQLNIEDLQAQLTDAKLNLAQAQRTITQATQAGQLEVRQAELLVEAAQQDLAQAKQPPTALVVAQAQTAVREAQANLDTTKNNYSQAKNQAKSDMERAVANLQTIQEQYGAAVTQLQKAKGDEAKELQAKVDDLKRQMAEAEAAVATAVINYDTARNNEVAAVSDAEAKLDLARAQLNDVLKGPDQFVIAEKERAVRSAEIALAQARQRIQVDPALTTSVESFRNQIKNIEEQIAARQLTAPISGEIVEINVSVGEPVQVGMPVITIFDESRLEIMAETSDMLTDGRTSLPQFNPRQTITITFDRYPGKSFEGSISLAPVPSIDLELEGETPTGTYHFVFDTQGQSFASGDIAEISILLSRRTNALYLPPEAIRTSRSRSTVVVDRGGTEETVEIKTGLVTPDKVEILSGLREGEVVFGEADE</sequence>
<dbReference type="SUPFAM" id="SSF51230">
    <property type="entry name" value="Single hybrid motif"/>
    <property type="match status" value="1"/>
</dbReference>
<evidence type="ECO:0000256" key="1">
    <source>
        <dbReference type="ARBA" id="ARBA00004196"/>
    </source>
</evidence>
<dbReference type="AlphaFoldDB" id="E1I9Q3"/>
<keyword evidence="7" id="KW-1185">Reference proteome</keyword>
<dbReference type="HOGENOM" id="CLU_038361_0_0_0"/>
<dbReference type="Gene3D" id="2.40.50.100">
    <property type="match status" value="2"/>
</dbReference>
<comment type="caution">
    <text evidence="6">The sequence shown here is derived from an EMBL/GenBank/DDBJ whole genome shotgun (WGS) entry which is preliminary data.</text>
</comment>
<keyword evidence="4" id="KW-0732">Signal</keyword>
<feature type="coiled-coil region" evidence="3">
    <location>
        <begin position="112"/>
        <end position="139"/>
    </location>
</feature>
<proteinExistence type="predicted"/>
<comment type="subcellular location">
    <subcellularLocation>
        <location evidence="1">Cell envelope</location>
    </subcellularLocation>
</comment>
<dbReference type="eggNOG" id="COG0845">
    <property type="taxonomic scope" value="Bacteria"/>
</dbReference>
<evidence type="ECO:0000313" key="7">
    <source>
        <dbReference type="Proteomes" id="UP000054010"/>
    </source>
</evidence>
<evidence type="ECO:0000259" key="5">
    <source>
        <dbReference type="Pfam" id="PF25917"/>
    </source>
</evidence>
<keyword evidence="2 3" id="KW-0175">Coiled coil</keyword>
<evidence type="ECO:0000256" key="4">
    <source>
        <dbReference type="SAM" id="SignalP"/>
    </source>
</evidence>
<dbReference type="Proteomes" id="UP000054010">
    <property type="component" value="Unassembled WGS sequence"/>
</dbReference>
<reference evidence="6 7" key="1">
    <citation type="journal article" date="2011" name="J. Bacteriol.">
        <title>Draft genome sequence of the anoxygenic filamentous phototrophic bacterium Oscillochloris trichoides subsp. DG-6.</title>
        <authorList>
            <person name="Kuznetsov B.B."/>
            <person name="Ivanovsky R.N."/>
            <person name="Keppen O.I."/>
            <person name="Sukhacheva M.V."/>
            <person name="Bumazhkin B.K."/>
            <person name="Patutina E.O."/>
            <person name="Beletsky A.V."/>
            <person name="Mardanov A.V."/>
            <person name="Baslerov R.V."/>
            <person name="Panteleeva A.N."/>
            <person name="Kolganova T.V."/>
            <person name="Ravin N.V."/>
            <person name="Skryabin K.G."/>
        </authorList>
    </citation>
    <scope>NUCLEOTIDE SEQUENCE [LARGE SCALE GENOMIC DNA]</scope>
    <source>
        <strain evidence="6 7">DG-6</strain>
    </source>
</reference>
<dbReference type="PANTHER" id="PTHR32347:SF23">
    <property type="entry name" value="BLL5650 PROTEIN"/>
    <property type="match status" value="1"/>
</dbReference>
<dbReference type="Gene3D" id="1.10.287.470">
    <property type="entry name" value="Helix hairpin bin"/>
    <property type="match status" value="2"/>
</dbReference>
<dbReference type="InterPro" id="IPR058625">
    <property type="entry name" value="MdtA-like_BSH"/>
</dbReference>
<dbReference type="InterPro" id="IPR050465">
    <property type="entry name" value="UPF0194_transport"/>
</dbReference>
<dbReference type="STRING" id="765420.OSCT_0054"/>
<feature type="coiled-coil region" evidence="3">
    <location>
        <begin position="296"/>
        <end position="347"/>
    </location>
</feature>
<dbReference type="Pfam" id="PF25917">
    <property type="entry name" value="BSH_RND"/>
    <property type="match status" value="1"/>
</dbReference>
<protein>
    <recommendedName>
        <fullName evidence="5">Multidrug resistance protein MdtA-like barrel-sandwich hybrid domain-containing protein</fullName>
    </recommendedName>
</protein>
<organism evidence="6 7">
    <name type="scientific">Oscillochloris trichoides DG-6</name>
    <dbReference type="NCBI Taxonomy" id="765420"/>
    <lineage>
        <taxon>Bacteria</taxon>
        <taxon>Bacillati</taxon>
        <taxon>Chloroflexota</taxon>
        <taxon>Chloroflexia</taxon>
        <taxon>Chloroflexales</taxon>
        <taxon>Chloroflexineae</taxon>
        <taxon>Oscillochloridaceae</taxon>
        <taxon>Oscillochloris</taxon>
    </lineage>
</organism>
<accession>E1I9Q3</accession>
<evidence type="ECO:0000313" key="6">
    <source>
        <dbReference type="EMBL" id="EFO82131.1"/>
    </source>
</evidence>
<dbReference type="InterPro" id="IPR011053">
    <property type="entry name" value="Single_hybrid_motif"/>
</dbReference>
<feature type="signal peptide" evidence="4">
    <location>
        <begin position="1"/>
        <end position="22"/>
    </location>
</feature>
<name>E1I9Q3_9CHLR</name>
<gene>
    <name evidence="6" type="ORF">OSCT_0054</name>
</gene>
<evidence type="ECO:0000256" key="3">
    <source>
        <dbReference type="SAM" id="Coils"/>
    </source>
</evidence>
<dbReference type="PROSITE" id="PS51257">
    <property type="entry name" value="PROKAR_LIPOPROTEIN"/>
    <property type="match status" value="1"/>
</dbReference>
<feature type="coiled-coil region" evidence="3">
    <location>
        <begin position="170"/>
        <end position="265"/>
    </location>
</feature>
<dbReference type="PANTHER" id="PTHR32347">
    <property type="entry name" value="EFFLUX SYSTEM COMPONENT YKNX-RELATED"/>
    <property type="match status" value="1"/>
</dbReference>
<dbReference type="EMBL" id="ADVR01000001">
    <property type="protein sequence ID" value="EFO82131.1"/>
    <property type="molecule type" value="Genomic_DNA"/>
</dbReference>
<dbReference type="GO" id="GO:0030313">
    <property type="term" value="C:cell envelope"/>
    <property type="evidence" value="ECO:0007669"/>
    <property type="project" value="UniProtKB-SubCell"/>
</dbReference>